<proteinExistence type="predicted"/>
<dbReference type="InterPro" id="IPR036412">
    <property type="entry name" value="HAD-like_sf"/>
</dbReference>
<dbReference type="EMBL" id="JAGSCS010000035">
    <property type="protein sequence ID" value="MBR0577438.1"/>
    <property type="molecule type" value="Genomic_DNA"/>
</dbReference>
<dbReference type="FunFam" id="3.40.50.1000:FF:000162">
    <property type="entry name" value="HAD-like protein"/>
    <property type="match status" value="1"/>
</dbReference>
<dbReference type="PRINTS" id="PR00413">
    <property type="entry name" value="HADHALOGNASE"/>
</dbReference>
<dbReference type="GO" id="GO:0016791">
    <property type="term" value="F:phosphatase activity"/>
    <property type="evidence" value="ECO:0007669"/>
    <property type="project" value="TreeGrafter"/>
</dbReference>
<keyword evidence="2" id="KW-1185">Reference proteome</keyword>
<dbReference type="PANTHER" id="PTHR18901">
    <property type="entry name" value="2-DEOXYGLUCOSE-6-PHOSPHATE PHOSPHATASE 2"/>
    <property type="match status" value="1"/>
</dbReference>
<dbReference type="PANTHER" id="PTHR18901:SF38">
    <property type="entry name" value="PSEUDOURIDINE-5'-PHOSPHATASE"/>
    <property type="match status" value="1"/>
</dbReference>
<accession>A0A941HS89</accession>
<dbReference type="InterPro" id="IPR023198">
    <property type="entry name" value="PGP-like_dom2"/>
</dbReference>
<dbReference type="InterPro" id="IPR041492">
    <property type="entry name" value="HAD_2"/>
</dbReference>
<dbReference type="Gene3D" id="3.40.50.1000">
    <property type="entry name" value="HAD superfamily/HAD-like"/>
    <property type="match status" value="1"/>
</dbReference>
<name>A0A941HS89_9CLOT</name>
<dbReference type="AlphaFoldDB" id="A0A941HS89"/>
<reference evidence="1" key="1">
    <citation type="submission" date="2021-04" db="EMBL/GenBank/DDBJ databases">
        <title>Proteiniclasticum sedimins sp. nov., an obligate anaerobic bacterium isolated from anaerobic sludge.</title>
        <authorList>
            <person name="Liu J."/>
        </authorList>
    </citation>
    <scope>NUCLEOTIDE SEQUENCE</scope>
    <source>
        <strain evidence="1">BAD-10</strain>
    </source>
</reference>
<dbReference type="Proteomes" id="UP000675379">
    <property type="component" value="Unassembled WGS sequence"/>
</dbReference>
<dbReference type="CDD" id="cd07505">
    <property type="entry name" value="HAD_BPGM-like"/>
    <property type="match status" value="1"/>
</dbReference>
<dbReference type="SUPFAM" id="SSF56784">
    <property type="entry name" value="HAD-like"/>
    <property type="match status" value="1"/>
</dbReference>
<dbReference type="InterPro" id="IPR006439">
    <property type="entry name" value="HAD-SF_hydro_IA"/>
</dbReference>
<dbReference type="Pfam" id="PF13419">
    <property type="entry name" value="HAD_2"/>
    <property type="match status" value="1"/>
</dbReference>
<protein>
    <submittedName>
        <fullName evidence="1">HAD family phosphatase</fullName>
    </submittedName>
</protein>
<dbReference type="Gene3D" id="1.10.150.240">
    <property type="entry name" value="Putative phosphatase, domain 2"/>
    <property type="match status" value="1"/>
</dbReference>
<organism evidence="1 2">
    <name type="scientific">Proteiniclasticum sediminis</name>
    <dbReference type="NCBI Taxonomy" id="2804028"/>
    <lineage>
        <taxon>Bacteria</taxon>
        <taxon>Bacillati</taxon>
        <taxon>Bacillota</taxon>
        <taxon>Clostridia</taxon>
        <taxon>Eubacteriales</taxon>
        <taxon>Clostridiaceae</taxon>
        <taxon>Proteiniclasticum</taxon>
    </lineage>
</organism>
<dbReference type="SFLD" id="SFLDG01129">
    <property type="entry name" value="C1.5:_HAD__Beta-PGM__Phosphata"/>
    <property type="match status" value="1"/>
</dbReference>
<gene>
    <name evidence="1" type="ORF">KCG48_14085</name>
</gene>
<dbReference type="NCBIfam" id="TIGR01509">
    <property type="entry name" value="HAD-SF-IA-v3"/>
    <property type="match status" value="1"/>
</dbReference>
<evidence type="ECO:0000313" key="2">
    <source>
        <dbReference type="Proteomes" id="UP000675379"/>
    </source>
</evidence>
<dbReference type="InterPro" id="IPR023214">
    <property type="entry name" value="HAD_sf"/>
</dbReference>
<evidence type="ECO:0000313" key="1">
    <source>
        <dbReference type="EMBL" id="MBR0577438.1"/>
    </source>
</evidence>
<comment type="caution">
    <text evidence="1">The sequence shown here is derived from an EMBL/GenBank/DDBJ whole genome shotgun (WGS) entry which is preliminary data.</text>
</comment>
<dbReference type="RefSeq" id="WP_211802829.1">
    <property type="nucleotide sequence ID" value="NZ_JAGSCS010000035.1"/>
</dbReference>
<sequence length="219" mass="24844">MFDQIKGVIFDMDGTLVDSMGVWRKIDEDFILKKGLNILPEVLMERISHLSFNETAEYFKREFQLPESVEEIKADWNSQAKYEYIHHVPLKEYAFELLDTLKNKGIKLALATSSSGEILHETLHARGIHQFFDVLVTTDMAGKTKVEPDVYLLAAKLLELAPQEIAVFEDIPAAMAGARKAGMTVFGVYDSFSADKREEILSTCHVFIHSFSQVLHMIS</sequence>
<dbReference type="SFLD" id="SFLDS00003">
    <property type="entry name" value="Haloacid_Dehalogenase"/>
    <property type="match status" value="1"/>
</dbReference>